<name>A0A2U1PUJ7_ARTAN</name>
<reference evidence="3 4" key="1">
    <citation type="journal article" date="2018" name="Mol. Plant">
        <title>The genome of Artemisia annua provides insight into the evolution of Asteraceae family and artemisinin biosynthesis.</title>
        <authorList>
            <person name="Shen Q."/>
            <person name="Zhang L."/>
            <person name="Liao Z."/>
            <person name="Wang S."/>
            <person name="Yan T."/>
            <person name="Shi P."/>
            <person name="Liu M."/>
            <person name="Fu X."/>
            <person name="Pan Q."/>
            <person name="Wang Y."/>
            <person name="Lv Z."/>
            <person name="Lu X."/>
            <person name="Zhang F."/>
            <person name="Jiang W."/>
            <person name="Ma Y."/>
            <person name="Chen M."/>
            <person name="Hao X."/>
            <person name="Li L."/>
            <person name="Tang Y."/>
            <person name="Lv G."/>
            <person name="Zhou Y."/>
            <person name="Sun X."/>
            <person name="Brodelius P.E."/>
            <person name="Rose J.K.C."/>
            <person name="Tang K."/>
        </authorList>
    </citation>
    <scope>NUCLEOTIDE SEQUENCE [LARGE SCALE GENOMIC DNA]</scope>
    <source>
        <strain evidence="4">cv. Huhao1</strain>
        <tissue evidence="3">Leaf</tissue>
    </source>
</reference>
<keyword evidence="4" id="KW-1185">Reference proteome</keyword>
<dbReference type="AlphaFoldDB" id="A0A2U1PUJ7"/>
<feature type="compositionally biased region" description="Pro residues" evidence="2">
    <location>
        <begin position="91"/>
        <end position="101"/>
    </location>
</feature>
<proteinExistence type="predicted"/>
<sequence>MGTSTLPSPYSPNSSPTHSPPRQRLGRTTESYSEESEEDPKEESDPEEELDPDEEPEEEPLPAELTPDAQIQGVGMDVDVPQVESPDYTPTTPPFVVPPSPVALQPVSPHTEDEDLTDGERIILQLEMHESVLDDHTDRLERLQGQEQRVETAHRAAGVLLENVDLIR</sequence>
<evidence type="ECO:0000313" key="4">
    <source>
        <dbReference type="Proteomes" id="UP000245207"/>
    </source>
</evidence>
<dbReference type="EMBL" id="PKPP01000723">
    <property type="protein sequence ID" value="PWA89405.1"/>
    <property type="molecule type" value="Genomic_DNA"/>
</dbReference>
<feature type="compositionally biased region" description="Acidic residues" evidence="2">
    <location>
        <begin position="32"/>
        <end position="61"/>
    </location>
</feature>
<feature type="coiled-coil region" evidence="1">
    <location>
        <begin position="126"/>
        <end position="153"/>
    </location>
</feature>
<comment type="caution">
    <text evidence="3">The sequence shown here is derived from an EMBL/GenBank/DDBJ whole genome shotgun (WGS) entry which is preliminary data.</text>
</comment>
<protein>
    <submittedName>
        <fullName evidence="3">Uncharacterized protein</fullName>
    </submittedName>
</protein>
<gene>
    <name evidence="3" type="ORF">CTI12_AA111630</name>
</gene>
<dbReference type="Proteomes" id="UP000245207">
    <property type="component" value="Unassembled WGS sequence"/>
</dbReference>
<keyword evidence="1" id="KW-0175">Coiled coil</keyword>
<accession>A0A2U1PUJ7</accession>
<evidence type="ECO:0000256" key="1">
    <source>
        <dbReference type="SAM" id="Coils"/>
    </source>
</evidence>
<feature type="compositionally biased region" description="Polar residues" evidence="2">
    <location>
        <begin position="1"/>
        <end position="17"/>
    </location>
</feature>
<evidence type="ECO:0000256" key="2">
    <source>
        <dbReference type="SAM" id="MobiDB-lite"/>
    </source>
</evidence>
<evidence type="ECO:0000313" key="3">
    <source>
        <dbReference type="EMBL" id="PWA89405.1"/>
    </source>
</evidence>
<organism evidence="3 4">
    <name type="scientific">Artemisia annua</name>
    <name type="common">Sweet wormwood</name>
    <dbReference type="NCBI Taxonomy" id="35608"/>
    <lineage>
        <taxon>Eukaryota</taxon>
        <taxon>Viridiplantae</taxon>
        <taxon>Streptophyta</taxon>
        <taxon>Embryophyta</taxon>
        <taxon>Tracheophyta</taxon>
        <taxon>Spermatophyta</taxon>
        <taxon>Magnoliopsida</taxon>
        <taxon>eudicotyledons</taxon>
        <taxon>Gunneridae</taxon>
        <taxon>Pentapetalae</taxon>
        <taxon>asterids</taxon>
        <taxon>campanulids</taxon>
        <taxon>Asterales</taxon>
        <taxon>Asteraceae</taxon>
        <taxon>Asteroideae</taxon>
        <taxon>Anthemideae</taxon>
        <taxon>Artemisiinae</taxon>
        <taxon>Artemisia</taxon>
    </lineage>
</organism>
<feature type="region of interest" description="Disordered" evidence="2">
    <location>
        <begin position="1"/>
        <end position="114"/>
    </location>
</feature>